<proteinExistence type="predicted"/>
<dbReference type="Proteomes" id="UP000460412">
    <property type="component" value="Unassembled WGS sequence"/>
</dbReference>
<name>A0A7X3SK25_9FIRM</name>
<organism evidence="2 3">
    <name type="scientific">Sporofaciens musculi</name>
    <dbReference type="NCBI Taxonomy" id="2681861"/>
    <lineage>
        <taxon>Bacteria</taxon>
        <taxon>Bacillati</taxon>
        <taxon>Bacillota</taxon>
        <taxon>Clostridia</taxon>
        <taxon>Lachnospirales</taxon>
        <taxon>Lachnospiraceae</taxon>
        <taxon>Sporofaciens</taxon>
    </lineage>
</organism>
<keyword evidence="1" id="KW-0472">Membrane</keyword>
<evidence type="ECO:0000256" key="1">
    <source>
        <dbReference type="SAM" id="Phobius"/>
    </source>
</evidence>
<keyword evidence="1" id="KW-1133">Transmembrane helix</keyword>
<dbReference type="EMBL" id="WUQX01000001">
    <property type="protein sequence ID" value="MXP77082.1"/>
    <property type="molecule type" value="Genomic_DNA"/>
</dbReference>
<evidence type="ECO:0000313" key="3">
    <source>
        <dbReference type="Proteomes" id="UP000460412"/>
    </source>
</evidence>
<keyword evidence="1" id="KW-0812">Transmembrane</keyword>
<feature type="transmembrane region" description="Helical" evidence="1">
    <location>
        <begin position="62"/>
        <end position="82"/>
    </location>
</feature>
<dbReference type="AlphaFoldDB" id="A0A7X3SK25"/>
<keyword evidence="3" id="KW-1185">Reference proteome</keyword>
<accession>A0A7X3SK25</accession>
<protein>
    <recommendedName>
        <fullName evidence="4">Transmembrane protein</fullName>
    </recommendedName>
</protein>
<sequence length="137" mass="15129">MNDNQMIKTKKKDGLLSLILYVLAAILLIAAFISLAACQQNISAQLAQGVSVKGNELAILNIYLSSCVQHFAFAGLLFFCGLQCRKSTFEKMGTLKNILLPYAENQQCGIKSPIPSNMEHPDETELEIDFTGWNSKE</sequence>
<reference evidence="2 3" key="1">
    <citation type="submission" date="2019-12" db="EMBL/GenBank/DDBJ databases">
        <title>Sporaefaciens musculi gen. nov., sp. nov., a novel bacterium isolated from the caecum of an obese mouse.</title>
        <authorList>
            <person name="Rasmussen T.S."/>
            <person name="Streidl T."/>
            <person name="Hitch T.C.A."/>
            <person name="Wortmann E."/>
            <person name="Deptula P."/>
            <person name="Hansen M."/>
            <person name="Nielsen D.S."/>
            <person name="Clavel T."/>
            <person name="Vogensen F.K."/>
        </authorList>
    </citation>
    <scope>NUCLEOTIDE SEQUENCE [LARGE SCALE GENOMIC DNA]</scope>
    <source>
        <strain evidence="2 3">WCA-9-b2</strain>
    </source>
</reference>
<evidence type="ECO:0008006" key="4">
    <source>
        <dbReference type="Google" id="ProtNLM"/>
    </source>
</evidence>
<dbReference type="RefSeq" id="WP_159752146.1">
    <property type="nucleotide sequence ID" value="NZ_WUQX01000001.1"/>
</dbReference>
<gene>
    <name evidence="2" type="ORF">GN277_17370</name>
</gene>
<evidence type="ECO:0000313" key="2">
    <source>
        <dbReference type="EMBL" id="MXP77082.1"/>
    </source>
</evidence>
<comment type="caution">
    <text evidence="2">The sequence shown here is derived from an EMBL/GenBank/DDBJ whole genome shotgun (WGS) entry which is preliminary data.</text>
</comment>